<keyword evidence="2" id="KW-0732">Signal</keyword>
<sequence precursor="true">MSSRSALLALLCVSVAALAACTSEPGDLAEPTPSGVARAAEPAPTRVDATPSPAPSPEPTAPSVEDVLAALAPSLGPSVAVDTYVPDPAHARDSYPVHYDQKCHQDIDGDSPWRCTFGDEDSATQILLVGDSHAAHWSSGLAQAATDEGWQLQVSSKTACPVLDQLVWIRARDGAYESCLAWGEAVVERILADPPDLVVTSLSGEYDVVTDGVKVPAGDEADAALRSALERTWGRLRDAGVPLVVVQDTPWLAQELGDCLEDHLTDPAACDSPADEALAASGQANIAAAAQETGTPVIDLTPWLCTDEICPAVVDGMLVMRDEHHVTAEYSRSLAPVLGAAIEAVLAADLG</sequence>
<gene>
    <name evidence="4" type="ordered locus">Celgi_1099</name>
</gene>
<dbReference type="PROSITE" id="PS51257">
    <property type="entry name" value="PROKAR_LIPOPROTEIN"/>
    <property type="match status" value="1"/>
</dbReference>
<accession>F8A171</accession>
<keyword evidence="5" id="KW-1185">Reference proteome</keyword>
<dbReference type="InterPro" id="IPR043968">
    <property type="entry name" value="SGNH"/>
</dbReference>
<organism evidence="4 5">
    <name type="scientific">Cellulomonas gilvus (strain ATCC 13127 / NRRL B-14078)</name>
    <name type="common">Cellvibrio gilvus</name>
    <dbReference type="NCBI Taxonomy" id="593907"/>
    <lineage>
        <taxon>Bacteria</taxon>
        <taxon>Bacillati</taxon>
        <taxon>Actinomycetota</taxon>
        <taxon>Actinomycetes</taxon>
        <taxon>Micrococcales</taxon>
        <taxon>Cellulomonadaceae</taxon>
        <taxon>Cellulomonas</taxon>
    </lineage>
</organism>
<proteinExistence type="predicted"/>
<evidence type="ECO:0000313" key="4">
    <source>
        <dbReference type="EMBL" id="AEI11618.1"/>
    </source>
</evidence>
<evidence type="ECO:0000259" key="3">
    <source>
        <dbReference type="Pfam" id="PF19040"/>
    </source>
</evidence>
<dbReference type="HOGENOM" id="CLU_789139_0_0_11"/>
<dbReference type="EMBL" id="CP002665">
    <property type="protein sequence ID" value="AEI11618.1"/>
    <property type="molecule type" value="Genomic_DNA"/>
</dbReference>
<dbReference type="KEGG" id="cga:Celgi_1099"/>
<dbReference type="OrthoDB" id="3404679at2"/>
<dbReference type="Pfam" id="PF19040">
    <property type="entry name" value="SGNH"/>
    <property type="match status" value="1"/>
</dbReference>
<feature type="signal peptide" evidence="2">
    <location>
        <begin position="1"/>
        <end position="19"/>
    </location>
</feature>
<dbReference type="STRING" id="593907.Celgi_1099"/>
<protein>
    <recommendedName>
        <fullName evidence="3">SGNH domain-containing protein</fullName>
    </recommendedName>
</protein>
<evidence type="ECO:0000313" key="5">
    <source>
        <dbReference type="Proteomes" id="UP000000485"/>
    </source>
</evidence>
<reference evidence="5" key="1">
    <citation type="submission" date="2011-04" db="EMBL/GenBank/DDBJ databases">
        <title>Complete sequence of Cellvibrio gilvus ATCC 13127.</title>
        <authorList>
            <person name="Lucas S."/>
            <person name="Han J."/>
            <person name="Lapidus A."/>
            <person name="Cheng J.-F."/>
            <person name="Goodwin L."/>
            <person name="Pitluck S."/>
            <person name="Peters L."/>
            <person name="Munk A."/>
            <person name="Detter J.C."/>
            <person name="Han C."/>
            <person name="Tapia R."/>
            <person name="Land M."/>
            <person name="Hauser L."/>
            <person name="Kyrpides N."/>
            <person name="Ivanova N."/>
            <person name="Ovchinnikova G."/>
            <person name="Pagani I."/>
            <person name="Mead D."/>
            <person name="Brumm P."/>
            <person name="Woyke T."/>
        </authorList>
    </citation>
    <scope>NUCLEOTIDE SEQUENCE [LARGE SCALE GENOMIC DNA]</scope>
    <source>
        <strain evidence="5">ATCC 13127 / NRRL B-14078</strain>
    </source>
</reference>
<feature type="chain" id="PRO_5003373609" description="SGNH domain-containing protein" evidence="2">
    <location>
        <begin position="20"/>
        <end position="351"/>
    </location>
</feature>
<dbReference type="AlphaFoldDB" id="F8A171"/>
<dbReference type="RefSeq" id="WP_013883137.1">
    <property type="nucleotide sequence ID" value="NC_015671.1"/>
</dbReference>
<dbReference type="SUPFAM" id="SSF52266">
    <property type="entry name" value="SGNH hydrolase"/>
    <property type="match status" value="1"/>
</dbReference>
<feature type="region of interest" description="Disordered" evidence="1">
    <location>
        <begin position="24"/>
        <end position="62"/>
    </location>
</feature>
<feature type="domain" description="SGNH" evidence="3">
    <location>
        <begin position="102"/>
        <end position="338"/>
    </location>
</feature>
<evidence type="ECO:0000256" key="1">
    <source>
        <dbReference type="SAM" id="MobiDB-lite"/>
    </source>
</evidence>
<dbReference type="Gene3D" id="3.40.50.1110">
    <property type="entry name" value="SGNH hydrolase"/>
    <property type="match status" value="1"/>
</dbReference>
<dbReference type="InterPro" id="IPR036514">
    <property type="entry name" value="SGNH_hydro_sf"/>
</dbReference>
<dbReference type="eggNOG" id="COG1835">
    <property type="taxonomic scope" value="Bacteria"/>
</dbReference>
<evidence type="ECO:0000256" key="2">
    <source>
        <dbReference type="SAM" id="SignalP"/>
    </source>
</evidence>
<dbReference type="Proteomes" id="UP000000485">
    <property type="component" value="Chromosome"/>
</dbReference>
<name>F8A171_CELGA</name>